<evidence type="ECO:0000313" key="2">
    <source>
        <dbReference type="EMBL" id="EDK32523.1"/>
    </source>
</evidence>
<organism evidence="2 3">
    <name type="scientific">Clostridium kluyveri (strain ATCC 8527 / DSM 555 / NBRC 12016 / NCIMB 10680 / K1)</name>
    <dbReference type="NCBI Taxonomy" id="431943"/>
    <lineage>
        <taxon>Bacteria</taxon>
        <taxon>Bacillati</taxon>
        <taxon>Bacillota</taxon>
        <taxon>Clostridia</taxon>
        <taxon>Eubacteriales</taxon>
        <taxon>Clostridiaceae</taxon>
        <taxon>Clostridium</taxon>
    </lineage>
</organism>
<dbReference type="HOGENOM" id="CLU_1458904_0_0_9"/>
<evidence type="ECO:0000313" key="3">
    <source>
        <dbReference type="Proteomes" id="UP000002411"/>
    </source>
</evidence>
<dbReference type="STRING" id="431943.CKL_0469"/>
<dbReference type="Proteomes" id="UP000002411">
    <property type="component" value="Chromosome"/>
</dbReference>
<name>A5N5E2_CLOK5</name>
<reference evidence="2 3" key="1">
    <citation type="journal article" date="2008" name="Proc. Natl. Acad. Sci. U.S.A.">
        <title>The genome of Clostridium kluyveri, a strict anaerobe with unique metabolic features.</title>
        <authorList>
            <person name="Seedorf H."/>
            <person name="Fricke W.F."/>
            <person name="Veith B."/>
            <person name="Brueggemann H."/>
            <person name="Liesegang H."/>
            <person name="Strittmatter A."/>
            <person name="Miethke M."/>
            <person name="Buckel W."/>
            <person name="Hinderberger J."/>
            <person name="Li F."/>
            <person name="Hagemeier C."/>
            <person name="Thauer R.K."/>
            <person name="Gottschalk G."/>
        </authorList>
    </citation>
    <scope>NUCLEOTIDE SEQUENCE [LARGE SCALE GENOMIC DNA]</scope>
    <source>
        <strain evidence="3">ATCC 8527 / DSM 555 / NCIMB 10680</strain>
    </source>
</reference>
<proteinExistence type="predicted"/>
<dbReference type="eggNOG" id="ENOG5032JSG">
    <property type="taxonomic scope" value="Bacteria"/>
</dbReference>
<keyword evidence="3" id="KW-1185">Reference proteome</keyword>
<sequence>MLLSEQLKEKLRNEFMPIKTLKIFSNADALNLKISFVNSLSKGIRGTCSRILDFFEGRVNTDDTKDNYMICYASQQQIAEELKLSREWISNCINKMSEKENCIFTKVRQGLNKANYYIMGKKKELVDLLKQIYKAQQEEAKIKNAEKQDKQKKEYKKYNNGTNFKQRTYDFEKLEKQLLGWEDIE</sequence>
<protein>
    <submittedName>
        <fullName evidence="2">Uncharacterized protein</fullName>
    </submittedName>
</protein>
<dbReference type="AlphaFoldDB" id="A5N5E2"/>
<dbReference type="EMBL" id="CP000673">
    <property type="protein sequence ID" value="EDK32523.1"/>
    <property type="molecule type" value="Genomic_DNA"/>
</dbReference>
<feature type="coiled-coil region" evidence="1">
    <location>
        <begin position="128"/>
        <end position="155"/>
    </location>
</feature>
<evidence type="ECO:0000256" key="1">
    <source>
        <dbReference type="SAM" id="Coils"/>
    </source>
</evidence>
<accession>A5N5E2</accession>
<dbReference type="RefSeq" id="WP_011989038.1">
    <property type="nucleotide sequence ID" value="NC_009706.1"/>
</dbReference>
<dbReference type="KEGG" id="ckl:CKL_0469"/>
<gene>
    <name evidence="2" type="ordered locus">CKL_0469</name>
</gene>
<keyword evidence="1" id="KW-0175">Coiled coil</keyword>